<dbReference type="GO" id="GO:0006508">
    <property type="term" value="P:proteolysis"/>
    <property type="evidence" value="ECO:0007669"/>
    <property type="project" value="InterPro"/>
</dbReference>
<gene>
    <name evidence="3" type="ORF">SAMN03080594_102414</name>
</gene>
<dbReference type="Gene3D" id="3.40.50.1820">
    <property type="entry name" value="alpha/beta hydrolase"/>
    <property type="match status" value="1"/>
</dbReference>
<dbReference type="InterPro" id="IPR029058">
    <property type="entry name" value="AB_hydrolase_fold"/>
</dbReference>
<keyword evidence="1" id="KW-0378">Hydrolase</keyword>
<name>A0A1M4YE60_9FLAO</name>
<dbReference type="PROSITE" id="PS51257">
    <property type="entry name" value="PROKAR_LIPOPROTEIN"/>
    <property type="match status" value="1"/>
</dbReference>
<dbReference type="EMBL" id="FQUX01000002">
    <property type="protein sequence ID" value="SHF04091.1"/>
    <property type="molecule type" value="Genomic_DNA"/>
</dbReference>
<proteinExistence type="predicted"/>
<protein>
    <submittedName>
        <fullName evidence="3">Dipeptidyl aminopeptidase/acylaminoacyl peptidase</fullName>
    </submittedName>
</protein>
<dbReference type="Pfam" id="PF00326">
    <property type="entry name" value="Peptidase_S9"/>
    <property type="match status" value="1"/>
</dbReference>
<keyword evidence="3" id="KW-0645">Protease</keyword>
<dbReference type="GO" id="GO:0004252">
    <property type="term" value="F:serine-type endopeptidase activity"/>
    <property type="evidence" value="ECO:0007669"/>
    <property type="project" value="TreeGrafter"/>
</dbReference>
<keyword evidence="4" id="KW-1185">Reference proteome</keyword>
<evidence type="ECO:0000256" key="1">
    <source>
        <dbReference type="ARBA" id="ARBA00022801"/>
    </source>
</evidence>
<dbReference type="SUPFAM" id="SSF82171">
    <property type="entry name" value="DPP6 N-terminal domain-like"/>
    <property type="match status" value="1"/>
</dbReference>
<feature type="domain" description="Peptidase S9 prolyl oligopeptidase catalytic" evidence="2">
    <location>
        <begin position="450"/>
        <end position="659"/>
    </location>
</feature>
<evidence type="ECO:0000259" key="2">
    <source>
        <dbReference type="Pfam" id="PF00326"/>
    </source>
</evidence>
<accession>A0A1M4YE60</accession>
<dbReference type="GO" id="GO:0004177">
    <property type="term" value="F:aminopeptidase activity"/>
    <property type="evidence" value="ECO:0007669"/>
    <property type="project" value="UniProtKB-KW"/>
</dbReference>
<organism evidence="3 4">
    <name type="scientific">Arenibacter palladensis</name>
    <dbReference type="NCBI Taxonomy" id="237373"/>
    <lineage>
        <taxon>Bacteria</taxon>
        <taxon>Pseudomonadati</taxon>
        <taxon>Bacteroidota</taxon>
        <taxon>Flavobacteriia</taxon>
        <taxon>Flavobacteriales</taxon>
        <taxon>Flavobacteriaceae</taxon>
        <taxon>Arenibacter</taxon>
    </lineage>
</organism>
<dbReference type="SUPFAM" id="SSF53474">
    <property type="entry name" value="alpha/beta-Hydrolases"/>
    <property type="match status" value="1"/>
</dbReference>
<dbReference type="Gene3D" id="2.120.10.30">
    <property type="entry name" value="TolB, C-terminal domain"/>
    <property type="match status" value="1"/>
</dbReference>
<sequence>MKTTTSLFILICFLIFGCAEKEKEMTEVKVPDLVDRELFFGNPDKIQVRISPDGKYFSYRAPVNNVMNIWVAPIENPESAQPITNDTLRGIQAYQWSYKSGNILYAQDKGGDENWHVHLVDVESKTDTDLTPQEEIIGADGKPITDPNTGQIVRPRADILSVSRENPEEILIQINNSDPSNMDVYKVDLNTHKMKLVLKDESFLQILPDNLYNIRLATRTNPAGGQIVYKYNNGKWEEYFRVPQEDMLTFGFFGFDKNNQNAYMIDSRDRDKAALYTLNLETDEKKVIAENEKSDIADILVHPTTYEVEAYATNYLRKEWVPLTKEAKGNLDYLSTFKEGELTVHFRSTDNNTWILSYDSPQEYLKYYKYDLQAKKAEFLVASKPEFDDVPLANMYPVEIESRDGYKLVSYLTIPRELDVNGRTSKPAPTVLLVHGGPWGRDNFGFNGLHQWLANRGYVVLSTNFRGSIGFGKKFINIAAKEWAGKMHDDLIDAVDWMVEEKIADKENVAIMGGSYGGYATLVGLTYTPDVFACGVDIVGPSNLTTLLNTIPPYWKSFRDVFVQHIGDPDTEEGLALLEERSPLNRVDSIIKPLLIGQGANDPRVKQAEADQIVKAMNEKQIPVTYVLYPDEGHGFARPENNLSFFAVSEAFLAQHIGGRYQDIGDDFEGSSIQIIDSGNLNSLKTPEGK</sequence>
<evidence type="ECO:0000313" key="3">
    <source>
        <dbReference type="EMBL" id="SHF04091.1"/>
    </source>
</evidence>
<dbReference type="PANTHER" id="PTHR42776:SF27">
    <property type="entry name" value="DIPEPTIDYL PEPTIDASE FAMILY MEMBER 6"/>
    <property type="match status" value="1"/>
</dbReference>
<dbReference type="AlphaFoldDB" id="A0A1M4YE60"/>
<dbReference type="InterPro" id="IPR001375">
    <property type="entry name" value="Peptidase_S9_cat"/>
</dbReference>
<keyword evidence="3" id="KW-0031">Aminopeptidase</keyword>
<dbReference type="Proteomes" id="UP000184406">
    <property type="component" value="Unassembled WGS sequence"/>
</dbReference>
<dbReference type="InterPro" id="IPR011042">
    <property type="entry name" value="6-blade_b-propeller_TolB-like"/>
</dbReference>
<dbReference type="OrthoDB" id="108903at2"/>
<dbReference type="PANTHER" id="PTHR42776">
    <property type="entry name" value="SERINE PEPTIDASE S9 FAMILY MEMBER"/>
    <property type="match status" value="1"/>
</dbReference>
<reference evidence="4" key="1">
    <citation type="submission" date="2016-11" db="EMBL/GenBank/DDBJ databases">
        <authorList>
            <person name="Varghese N."/>
            <person name="Submissions S."/>
        </authorList>
    </citation>
    <scope>NUCLEOTIDE SEQUENCE [LARGE SCALE GENOMIC DNA]</scope>
    <source>
        <strain evidence="4">DSM 17539</strain>
    </source>
</reference>
<evidence type="ECO:0000313" key="4">
    <source>
        <dbReference type="Proteomes" id="UP000184406"/>
    </source>
</evidence>
<dbReference type="RefSeq" id="WP_072861246.1">
    <property type="nucleotide sequence ID" value="NZ_FQUX01000002.1"/>
</dbReference>